<comment type="similarity">
    <text evidence="3">Belongs to the methyltransferase superfamily. RsmD family.</text>
</comment>
<dbReference type="NCBIfam" id="TIGR00095">
    <property type="entry name" value="16S rRNA (guanine(966)-N(2))-methyltransferase RsmD"/>
    <property type="match status" value="1"/>
</dbReference>
<comment type="catalytic activity">
    <reaction evidence="3">
        <text>guanosine(966) in 16S rRNA + S-adenosyl-L-methionine = N(2)-methylguanosine(966) in 16S rRNA + S-adenosyl-L-homocysteine + H(+)</text>
        <dbReference type="Rhea" id="RHEA:23548"/>
        <dbReference type="Rhea" id="RHEA-COMP:10211"/>
        <dbReference type="Rhea" id="RHEA-COMP:10212"/>
        <dbReference type="ChEBI" id="CHEBI:15378"/>
        <dbReference type="ChEBI" id="CHEBI:57856"/>
        <dbReference type="ChEBI" id="CHEBI:59789"/>
        <dbReference type="ChEBI" id="CHEBI:74269"/>
        <dbReference type="ChEBI" id="CHEBI:74481"/>
        <dbReference type="EC" id="2.1.1.171"/>
    </reaction>
</comment>
<dbReference type="PANTHER" id="PTHR43542:SF1">
    <property type="entry name" value="METHYLTRANSFERASE"/>
    <property type="match status" value="1"/>
</dbReference>
<dbReference type="Gene3D" id="3.40.50.150">
    <property type="entry name" value="Vaccinia Virus protein VP39"/>
    <property type="match status" value="1"/>
</dbReference>
<keyword evidence="1 3" id="KW-0489">Methyltransferase</keyword>
<keyword evidence="6" id="KW-1185">Reference proteome</keyword>
<evidence type="ECO:0000256" key="3">
    <source>
        <dbReference type="PIRNR" id="PIRNR004553"/>
    </source>
</evidence>
<dbReference type="GO" id="GO:0052913">
    <property type="term" value="F:16S rRNA (guanine(966)-N(2))-methyltransferase activity"/>
    <property type="evidence" value="ECO:0007669"/>
    <property type="project" value="UniProtKB-EC"/>
</dbReference>
<reference evidence="5 6" key="1">
    <citation type="submission" date="2020-08" db="EMBL/GenBank/DDBJ databases">
        <title>Genomic Encyclopedia of Type Strains, Phase IV (KMG-IV): sequencing the most valuable type-strain genomes for metagenomic binning, comparative biology and taxonomic classification.</title>
        <authorList>
            <person name="Goeker M."/>
        </authorList>
    </citation>
    <scope>NUCLEOTIDE SEQUENCE [LARGE SCALE GENOMIC DNA]</scope>
    <source>
        <strain evidence="5 6">DSM 22975</strain>
    </source>
</reference>
<protein>
    <recommendedName>
        <fullName evidence="3">Ribosomal RNA small subunit methyltransferase D</fullName>
        <ecNumber evidence="3">2.1.1.171</ecNumber>
    </recommendedName>
</protein>
<keyword evidence="3" id="KW-0698">rRNA processing</keyword>
<evidence type="ECO:0000256" key="1">
    <source>
        <dbReference type="ARBA" id="ARBA00022603"/>
    </source>
</evidence>
<dbReference type="Proteomes" id="UP000585721">
    <property type="component" value="Unassembled WGS sequence"/>
</dbReference>
<evidence type="ECO:0000313" key="6">
    <source>
        <dbReference type="Proteomes" id="UP000585721"/>
    </source>
</evidence>
<evidence type="ECO:0000256" key="2">
    <source>
        <dbReference type="ARBA" id="ARBA00022679"/>
    </source>
</evidence>
<gene>
    <name evidence="5" type="ORF">HNR75_002395</name>
</gene>
<comment type="caution">
    <text evidence="5">The sequence shown here is derived from an EMBL/GenBank/DDBJ whole genome shotgun (WGS) entry which is preliminary data.</text>
</comment>
<sequence>MARSKTSSSRSTPSAGRTGTIRLISGQWRGRKLPVHDVEGLRPTTDRVKETVFNWLATEVRDSRCLDVFAGSGSLGFEALSRFASYVMMIEQEPKAARQLQTNLNTLQCTQAQVICRDALQVLQAGCHEPFELVFLDPPFRKNLLSQVIPLLEQQGWLADRALIYLERERDGEAPAIPPNWQLLKDKQAGQVCYQLYLREKPSS</sequence>
<evidence type="ECO:0000256" key="4">
    <source>
        <dbReference type="SAM" id="MobiDB-lite"/>
    </source>
</evidence>
<dbReference type="RefSeq" id="WP_188027189.1">
    <property type="nucleotide sequence ID" value="NZ_JACHGR010000008.1"/>
</dbReference>
<keyword evidence="2 3" id="KW-0808">Transferase</keyword>
<comment type="function">
    <text evidence="3">Specifically methylates the guanine in position 966 of 16S rRNA in the assembled 30S particle.</text>
</comment>
<keyword evidence="3" id="KW-0949">S-adenosyl-L-methionine</keyword>
<dbReference type="PIRSF" id="PIRSF004553">
    <property type="entry name" value="CHP00095"/>
    <property type="match status" value="1"/>
</dbReference>
<dbReference type="InterPro" id="IPR004398">
    <property type="entry name" value="RNA_MeTrfase_RsmD"/>
</dbReference>
<dbReference type="EMBL" id="JACHGR010000008">
    <property type="protein sequence ID" value="MBB6056457.1"/>
    <property type="molecule type" value="Genomic_DNA"/>
</dbReference>
<name>A0A841GFU9_9GAMM</name>
<dbReference type="PANTHER" id="PTHR43542">
    <property type="entry name" value="METHYLTRANSFERASE"/>
    <property type="match status" value="1"/>
</dbReference>
<dbReference type="InterPro" id="IPR029063">
    <property type="entry name" value="SAM-dependent_MTases_sf"/>
</dbReference>
<accession>A0A841GFU9</accession>
<dbReference type="AlphaFoldDB" id="A0A841GFU9"/>
<dbReference type="EC" id="2.1.1.171" evidence="3"/>
<organism evidence="5 6">
    <name type="scientific">Tolumonas osonensis</name>
    <dbReference type="NCBI Taxonomy" id="675874"/>
    <lineage>
        <taxon>Bacteria</taxon>
        <taxon>Pseudomonadati</taxon>
        <taxon>Pseudomonadota</taxon>
        <taxon>Gammaproteobacteria</taxon>
        <taxon>Aeromonadales</taxon>
        <taxon>Aeromonadaceae</taxon>
        <taxon>Tolumonas</taxon>
    </lineage>
</organism>
<proteinExistence type="inferred from homology"/>
<evidence type="ECO:0000313" key="5">
    <source>
        <dbReference type="EMBL" id="MBB6056457.1"/>
    </source>
</evidence>
<feature type="region of interest" description="Disordered" evidence="4">
    <location>
        <begin position="1"/>
        <end position="20"/>
    </location>
</feature>
<dbReference type="Pfam" id="PF03602">
    <property type="entry name" value="Cons_hypoth95"/>
    <property type="match status" value="1"/>
</dbReference>
<dbReference type="CDD" id="cd02440">
    <property type="entry name" value="AdoMet_MTases"/>
    <property type="match status" value="1"/>
</dbReference>
<dbReference type="SUPFAM" id="SSF53335">
    <property type="entry name" value="S-adenosyl-L-methionine-dependent methyltransferases"/>
    <property type="match status" value="1"/>
</dbReference>